<organism evidence="8">
    <name type="scientific">Alexandrium catenella</name>
    <name type="common">Red tide dinoflagellate</name>
    <name type="synonym">Gonyaulax catenella</name>
    <dbReference type="NCBI Taxonomy" id="2925"/>
    <lineage>
        <taxon>Eukaryota</taxon>
        <taxon>Sar</taxon>
        <taxon>Alveolata</taxon>
        <taxon>Dinophyceae</taxon>
        <taxon>Gonyaulacales</taxon>
        <taxon>Pyrocystaceae</taxon>
        <taxon>Alexandrium</taxon>
    </lineage>
</organism>
<dbReference type="InterPro" id="IPR042216">
    <property type="entry name" value="MitoNEET_CISD"/>
</dbReference>
<comment type="cofactor">
    <cofactor evidence="5">
        <name>[2Fe-2S] cluster</name>
        <dbReference type="ChEBI" id="CHEBI:190135"/>
    </cofactor>
</comment>
<keyword evidence="1" id="KW-0001">2Fe-2S</keyword>
<dbReference type="SMART" id="SM00704">
    <property type="entry name" value="ZnF_CDGSH"/>
    <property type="match status" value="1"/>
</dbReference>
<dbReference type="Pfam" id="PF09360">
    <property type="entry name" value="zf-CDGSH"/>
    <property type="match status" value="1"/>
</dbReference>
<keyword evidence="4" id="KW-0411">Iron-sulfur</keyword>
<protein>
    <recommendedName>
        <fullName evidence="7">Iron-binding zinc finger CDGSH type domain-containing protein</fullName>
    </recommendedName>
</protein>
<dbReference type="EMBL" id="HBGE01104361">
    <property type="protein sequence ID" value="CAD9185444.1"/>
    <property type="molecule type" value="Transcribed_RNA"/>
</dbReference>
<evidence type="ECO:0000256" key="5">
    <source>
        <dbReference type="ARBA" id="ARBA00034078"/>
    </source>
</evidence>
<keyword evidence="2" id="KW-0479">Metal-binding</keyword>
<keyword evidence="3" id="KW-0408">Iron</keyword>
<dbReference type="InterPro" id="IPR045131">
    <property type="entry name" value="CISD1/2"/>
</dbReference>
<dbReference type="GO" id="GO:0005741">
    <property type="term" value="C:mitochondrial outer membrane"/>
    <property type="evidence" value="ECO:0007669"/>
    <property type="project" value="TreeGrafter"/>
</dbReference>
<evidence type="ECO:0000259" key="7">
    <source>
        <dbReference type="SMART" id="SM00704"/>
    </source>
</evidence>
<dbReference type="FunFam" id="3.40.5.90:FF:000001">
    <property type="entry name" value="CDGSH iron-sulfur domain-containing protein 1"/>
    <property type="match status" value="1"/>
</dbReference>
<evidence type="ECO:0000256" key="4">
    <source>
        <dbReference type="ARBA" id="ARBA00023014"/>
    </source>
</evidence>
<dbReference type="PANTHER" id="PTHR13680">
    <property type="entry name" value="CDGSH IRON-SULFUR DOMAIN-CONTAINING PROTEIN 1"/>
    <property type="match status" value="1"/>
</dbReference>
<accession>A0A7S1S5T6</accession>
<dbReference type="GO" id="GO:0010506">
    <property type="term" value="P:regulation of autophagy"/>
    <property type="evidence" value="ECO:0007669"/>
    <property type="project" value="InterPro"/>
</dbReference>
<feature type="signal peptide" evidence="6">
    <location>
        <begin position="1"/>
        <end position="27"/>
    </location>
</feature>
<evidence type="ECO:0000256" key="2">
    <source>
        <dbReference type="ARBA" id="ARBA00022723"/>
    </source>
</evidence>
<evidence type="ECO:0000256" key="1">
    <source>
        <dbReference type="ARBA" id="ARBA00022714"/>
    </source>
</evidence>
<proteinExistence type="predicted"/>
<dbReference type="PANTHER" id="PTHR13680:SF5">
    <property type="entry name" value="CDGSH IRON-SULFUR DOMAIN-CONTAINING PROTEIN 1"/>
    <property type="match status" value="1"/>
</dbReference>
<keyword evidence="6" id="KW-0732">Signal</keyword>
<gene>
    <name evidence="8" type="ORF">ACAT0790_LOCUS62218</name>
</gene>
<feature type="domain" description="Iron-binding zinc finger CDGSH type" evidence="7">
    <location>
        <begin position="107"/>
        <end position="144"/>
    </location>
</feature>
<dbReference type="AlphaFoldDB" id="A0A7S1S5T6"/>
<sequence>MAAASRTLLRCCCLGAALLLVAPGRDGAFAVAGGRTWMAGGRAQVGAGREPRTSSFAEDLPGVRCTAMLGLMALAAGAGRARSRSTAARRAGEDGKINKSIDLESPKVVTQDKLAAGAKKVYCRCWMSKTFPLCDGAHAKHNEETGDNVGPLIVAAEK</sequence>
<dbReference type="GO" id="GO:0051537">
    <property type="term" value="F:2 iron, 2 sulfur cluster binding"/>
    <property type="evidence" value="ECO:0007669"/>
    <property type="project" value="UniProtKB-KW"/>
</dbReference>
<dbReference type="Gene3D" id="3.40.5.90">
    <property type="entry name" value="CDGSH iron-sulfur domain, mitoNEET-type"/>
    <property type="match status" value="1"/>
</dbReference>
<name>A0A7S1S5T6_ALECA</name>
<dbReference type="GO" id="GO:0046872">
    <property type="term" value="F:metal ion binding"/>
    <property type="evidence" value="ECO:0007669"/>
    <property type="project" value="UniProtKB-KW"/>
</dbReference>
<evidence type="ECO:0000256" key="6">
    <source>
        <dbReference type="SAM" id="SignalP"/>
    </source>
</evidence>
<dbReference type="InterPro" id="IPR018967">
    <property type="entry name" value="FeS-contain_CDGSH-typ"/>
</dbReference>
<evidence type="ECO:0000256" key="3">
    <source>
        <dbReference type="ARBA" id="ARBA00023004"/>
    </source>
</evidence>
<evidence type="ECO:0000313" key="8">
    <source>
        <dbReference type="EMBL" id="CAD9185444.1"/>
    </source>
</evidence>
<reference evidence="8" key="1">
    <citation type="submission" date="2021-01" db="EMBL/GenBank/DDBJ databases">
        <authorList>
            <person name="Corre E."/>
            <person name="Pelletier E."/>
            <person name="Niang G."/>
            <person name="Scheremetjew M."/>
            <person name="Finn R."/>
            <person name="Kale V."/>
            <person name="Holt S."/>
            <person name="Cochrane G."/>
            <person name="Meng A."/>
            <person name="Brown T."/>
            <person name="Cohen L."/>
        </authorList>
    </citation>
    <scope>NUCLEOTIDE SEQUENCE</scope>
    <source>
        <strain evidence="8">OF101</strain>
    </source>
</reference>
<feature type="chain" id="PRO_5030537908" description="Iron-binding zinc finger CDGSH type domain-containing protein" evidence="6">
    <location>
        <begin position="28"/>
        <end position="158"/>
    </location>
</feature>